<proteinExistence type="predicted"/>
<dbReference type="EMBL" id="ALNK01000028">
    <property type="protein sequence ID" value="EJU21175.1"/>
    <property type="molecule type" value="Genomic_DNA"/>
</dbReference>
<dbReference type="InterPro" id="IPR038628">
    <property type="entry name" value="XkdM-like_sf"/>
</dbReference>
<dbReference type="RefSeq" id="WP_009531416.1">
    <property type="nucleotide sequence ID" value="NZ_ALNK01000028.1"/>
</dbReference>
<gene>
    <name evidence="1" type="ORF">HMPREF1143_1974</name>
</gene>
<accession>J6H7I1</accession>
<sequence>MGEYLRSEDFVNGKDGQIQLVVDGEIITLYGSQKFKASSTPETSERGQIGTRNKQSKIKGFKNKISITADYWFVQVMTDILKKYKKTGIFPKVDCQCINNDKGTSLGVMSKVYYDLVPDGDITLQELDESKDEGLTTDIAFTFRDWDELEAFNRPANIGRD</sequence>
<dbReference type="SUPFAM" id="SSF69279">
    <property type="entry name" value="Phage tail proteins"/>
    <property type="match status" value="1"/>
</dbReference>
<protein>
    <submittedName>
        <fullName evidence="1">PF09393 family protein</fullName>
    </submittedName>
</protein>
<dbReference type="Pfam" id="PF09393">
    <property type="entry name" value="DUF2001"/>
    <property type="match status" value="1"/>
</dbReference>
<name>J6H7I1_9FIRM</name>
<dbReference type="Gene3D" id="2.30.110.40">
    <property type="entry name" value="Phage tail tube protein"/>
    <property type="match status" value="1"/>
</dbReference>
<evidence type="ECO:0000313" key="1">
    <source>
        <dbReference type="EMBL" id="EJU21175.1"/>
    </source>
</evidence>
<dbReference type="InterPro" id="IPR018989">
    <property type="entry name" value="DUF2001"/>
</dbReference>
<dbReference type="AlphaFoldDB" id="J6H7I1"/>
<evidence type="ECO:0000313" key="2">
    <source>
        <dbReference type="Proteomes" id="UP000005244"/>
    </source>
</evidence>
<organism evidence="1 2">
    <name type="scientific">Peptoanaerobacter stomatis</name>
    <dbReference type="NCBI Taxonomy" id="796937"/>
    <lineage>
        <taxon>Bacteria</taxon>
        <taxon>Bacillati</taxon>
        <taxon>Bacillota</taxon>
        <taxon>Clostridia</taxon>
        <taxon>Peptostreptococcales</taxon>
        <taxon>Filifactoraceae</taxon>
        <taxon>Peptoanaerobacter</taxon>
    </lineage>
</organism>
<reference evidence="1 2" key="1">
    <citation type="submission" date="2012-07" db="EMBL/GenBank/DDBJ databases">
        <authorList>
            <person name="Durkin A.S."/>
            <person name="McCorrison J."/>
            <person name="Torralba M."/>
            <person name="Gillis M."/>
            <person name="Methe B."/>
            <person name="Sutton G."/>
            <person name="Nelson K.E."/>
        </authorList>
    </citation>
    <scope>NUCLEOTIDE SEQUENCE [LARGE SCALE GENOMIC DNA]</scope>
    <source>
        <strain evidence="1 2">OBRC8</strain>
    </source>
</reference>
<keyword evidence="2" id="KW-1185">Reference proteome</keyword>
<dbReference type="Proteomes" id="UP000005244">
    <property type="component" value="Unassembled WGS sequence"/>
</dbReference>
<comment type="caution">
    <text evidence="1">The sequence shown here is derived from an EMBL/GenBank/DDBJ whole genome shotgun (WGS) entry which is preliminary data.</text>
</comment>